<proteinExistence type="predicted"/>
<dbReference type="AlphaFoldDB" id="A0A0A8YNW8"/>
<reference evidence="1" key="2">
    <citation type="journal article" date="2015" name="Data Brief">
        <title>Shoot transcriptome of the giant reed, Arundo donax.</title>
        <authorList>
            <person name="Barrero R.A."/>
            <person name="Guerrero F.D."/>
            <person name="Moolhuijzen P."/>
            <person name="Goolsby J.A."/>
            <person name="Tidwell J."/>
            <person name="Bellgard S.E."/>
            <person name="Bellgard M.I."/>
        </authorList>
    </citation>
    <scope>NUCLEOTIDE SEQUENCE</scope>
    <source>
        <tissue evidence="1">Shoot tissue taken approximately 20 cm above the soil surface</tissue>
    </source>
</reference>
<protein>
    <submittedName>
        <fullName evidence="1">Uncharacterized protein</fullName>
    </submittedName>
</protein>
<evidence type="ECO:0000313" key="1">
    <source>
        <dbReference type="EMBL" id="JAD24477.1"/>
    </source>
</evidence>
<organism evidence="1">
    <name type="scientific">Arundo donax</name>
    <name type="common">Giant reed</name>
    <name type="synonym">Donax arundinaceus</name>
    <dbReference type="NCBI Taxonomy" id="35708"/>
    <lineage>
        <taxon>Eukaryota</taxon>
        <taxon>Viridiplantae</taxon>
        <taxon>Streptophyta</taxon>
        <taxon>Embryophyta</taxon>
        <taxon>Tracheophyta</taxon>
        <taxon>Spermatophyta</taxon>
        <taxon>Magnoliopsida</taxon>
        <taxon>Liliopsida</taxon>
        <taxon>Poales</taxon>
        <taxon>Poaceae</taxon>
        <taxon>PACMAD clade</taxon>
        <taxon>Arundinoideae</taxon>
        <taxon>Arundineae</taxon>
        <taxon>Arundo</taxon>
    </lineage>
</organism>
<dbReference type="EMBL" id="GBRH01273418">
    <property type="protein sequence ID" value="JAD24477.1"/>
    <property type="molecule type" value="Transcribed_RNA"/>
</dbReference>
<accession>A0A0A8YNW8</accession>
<sequence length="87" mass="10210">MEEKETHFLSYLYADLLCIEIFLKECKINAVIDFSVSVKHGFVIGHSNCCLMHKSEKLTVRTEELEISLGVYKFMLCIYTVMFQLMY</sequence>
<reference evidence="1" key="1">
    <citation type="submission" date="2014-09" db="EMBL/GenBank/DDBJ databases">
        <authorList>
            <person name="Magalhaes I.L.F."/>
            <person name="Oliveira U."/>
            <person name="Santos F.R."/>
            <person name="Vidigal T.H.D.A."/>
            <person name="Brescovit A.D."/>
            <person name="Santos A.J."/>
        </authorList>
    </citation>
    <scope>NUCLEOTIDE SEQUENCE</scope>
    <source>
        <tissue evidence="1">Shoot tissue taken approximately 20 cm above the soil surface</tissue>
    </source>
</reference>
<name>A0A0A8YNW8_ARUDO</name>